<organism evidence="1">
    <name type="scientific">uncultured organism</name>
    <dbReference type="NCBI Taxonomy" id="155900"/>
    <lineage>
        <taxon>unclassified sequences</taxon>
        <taxon>environmental samples</taxon>
    </lineage>
</organism>
<dbReference type="AlphaFoldDB" id="M1P165"/>
<gene>
    <name evidence="1" type="ORF">FLSS-17_0019</name>
</gene>
<dbReference type="EMBL" id="JX684082">
    <property type="protein sequence ID" value="AGF93111.1"/>
    <property type="molecule type" value="Genomic_DNA"/>
</dbReference>
<accession>M1P165</accession>
<dbReference type="PROSITE" id="PS51257">
    <property type="entry name" value="PROKAR_LIPOPROTEIN"/>
    <property type="match status" value="1"/>
</dbReference>
<reference evidence="1" key="1">
    <citation type="journal article" date="2013" name="Syst. Appl. Microbiol.">
        <title>New insights into the archaeal diversity of a hypersaline microbial mat obtained by a metagenomic approach.</title>
        <authorList>
            <person name="Lopez-Lopez A."/>
            <person name="Richter M."/>
            <person name="Pena A."/>
            <person name="Tamames J."/>
            <person name="Rossello-Mora R."/>
        </authorList>
    </citation>
    <scope>NUCLEOTIDE SEQUENCE</scope>
</reference>
<name>M1P165_9ZZZZ</name>
<evidence type="ECO:0000313" key="1">
    <source>
        <dbReference type="EMBL" id="AGF93111.1"/>
    </source>
</evidence>
<proteinExistence type="predicted"/>
<sequence>MKKVRFALLAFLILGLVFTLSGCASNTSDSENASDSSSGISNSCEEAFEEAASVSAYQDTNEDMNPAFRECNSIEEFKKASEKYPDALDGTAPESYIQTRCMVASEELGDTPICKAWDEK</sequence>
<protein>
    <submittedName>
        <fullName evidence="1">Secreted protein</fullName>
    </submittedName>
</protein>